<feature type="domain" description="Ig-like" evidence="2">
    <location>
        <begin position="142"/>
        <end position="178"/>
    </location>
</feature>
<dbReference type="EMBL" id="VCGU01000008">
    <property type="protein sequence ID" value="TRY72539.1"/>
    <property type="molecule type" value="Genomic_DNA"/>
</dbReference>
<dbReference type="AlphaFoldDB" id="A0A553P4C6"/>
<dbReference type="SUPFAM" id="SSF48726">
    <property type="entry name" value="Immunoglobulin"/>
    <property type="match status" value="2"/>
</dbReference>
<name>A0A553P4C6_TIGCA</name>
<evidence type="ECO:0000256" key="1">
    <source>
        <dbReference type="SAM" id="SignalP"/>
    </source>
</evidence>
<feature type="domain" description="Ig-like" evidence="2">
    <location>
        <begin position="41"/>
        <end position="138"/>
    </location>
</feature>
<protein>
    <recommendedName>
        <fullName evidence="2">Ig-like domain-containing protein</fullName>
    </recommendedName>
</protein>
<dbReference type="InterPro" id="IPR036179">
    <property type="entry name" value="Ig-like_dom_sf"/>
</dbReference>
<dbReference type="PANTHER" id="PTHR21261">
    <property type="entry name" value="BEAT PROTEIN"/>
    <property type="match status" value="1"/>
</dbReference>
<reference evidence="3 4" key="1">
    <citation type="journal article" date="2018" name="Nat. Ecol. Evol.">
        <title>Genomic signatures of mitonuclear coevolution across populations of Tigriopus californicus.</title>
        <authorList>
            <person name="Barreto F.S."/>
            <person name="Watson E.T."/>
            <person name="Lima T.G."/>
            <person name="Willett C.S."/>
            <person name="Edmands S."/>
            <person name="Li W."/>
            <person name="Burton R.S."/>
        </authorList>
    </citation>
    <scope>NUCLEOTIDE SEQUENCE [LARGE SCALE GENOMIC DNA]</scope>
    <source>
        <strain evidence="3 4">San Diego</strain>
    </source>
</reference>
<gene>
    <name evidence="3" type="ORF">TCAL_16221</name>
</gene>
<keyword evidence="4" id="KW-1185">Reference proteome</keyword>
<organism evidence="3 4">
    <name type="scientific">Tigriopus californicus</name>
    <name type="common">Marine copepod</name>
    <dbReference type="NCBI Taxonomy" id="6832"/>
    <lineage>
        <taxon>Eukaryota</taxon>
        <taxon>Metazoa</taxon>
        <taxon>Ecdysozoa</taxon>
        <taxon>Arthropoda</taxon>
        <taxon>Crustacea</taxon>
        <taxon>Multicrustacea</taxon>
        <taxon>Hexanauplia</taxon>
        <taxon>Copepoda</taxon>
        <taxon>Harpacticoida</taxon>
        <taxon>Harpacticidae</taxon>
        <taxon>Tigriopus</taxon>
    </lineage>
</organism>
<dbReference type="InterPro" id="IPR013783">
    <property type="entry name" value="Ig-like_fold"/>
</dbReference>
<sequence length="251" mass="29047">MGFFRIVAFIILVQDRTWAVRIRDLIVPKIFELGTDDHILLDCDFEYEASEKYQLDIKWYFNNEPSPFIQWVPGQMSRPQLIDEKFRGHVNLNHSVHADAFMRHRALLLTNPTLDLSGIYTCKVSTFLDEDIRQKKLTIYAPASSISFQQDRFRSGKEVNISCSVEGIYPLPQIKLTWGPYQLDDSEASVTPHEEEGTFNVVVHRVISHDDLPSETLLGCELSIPGTNYLVREESLYRHRGGRKFKFLIPI</sequence>
<dbReference type="Proteomes" id="UP000318571">
    <property type="component" value="Chromosome 7"/>
</dbReference>
<evidence type="ECO:0000313" key="4">
    <source>
        <dbReference type="Proteomes" id="UP000318571"/>
    </source>
</evidence>
<dbReference type="PANTHER" id="PTHR21261:SF2">
    <property type="entry name" value="GH04238P-RELATED"/>
    <property type="match status" value="1"/>
</dbReference>
<comment type="caution">
    <text evidence="3">The sequence shown here is derived from an EMBL/GenBank/DDBJ whole genome shotgun (WGS) entry which is preliminary data.</text>
</comment>
<evidence type="ECO:0000259" key="2">
    <source>
        <dbReference type="PROSITE" id="PS50835"/>
    </source>
</evidence>
<feature type="chain" id="PRO_5022242711" description="Ig-like domain-containing protein" evidence="1">
    <location>
        <begin position="20"/>
        <end position="251"/>
    </location>
</feature>
<proteinExistence type="predicted"/>
<evidence type="ECO:0000313" key="3">
    <source>
        <dbReference type="EMBL" id="TRY72539.1"/>
    </source>
</evidence>
<accession>A0A553P4C6</accession>
<dbReference type="InterPro" id="IPR007110">
    <property type="entry name" value="Ig-like_dom"/>
</dbReference>
<dbReference type="OMA" id="DVMCAVQ"/>
<feature type="signal peptide" evidence="1">
    <location>
        <begin position="1"/>
        <end position="19"/>
    </location>
</feature>
<keyword evidence="1" id="KW-0732">Signal</keyword>
<dbReference type="PROSITE" id="PS50835">
    <property type="entry name" value="IG_LIKE"/>
    <property type="match status" value="2"/>
</dbReference>
<dbReference type="Gene3D" id="2.60.40.10">
    <property type="entry name" value="Immunoglobulins"/>
    <property type="match status" value="2"/>
</dbReference>